<dbReference type="SMART" id="SM00698">
    <property type="entry name" value="MORN"/>
    <property type="match status" value="1"/>
</dbReference>
<feature type="transmembrane region" description="Helical" evidence="5">
    <location>
        <begin position="6"/>
        <end position="21"/>
    </location>
</feature>
<evidence type="ECO:0000256" key="1">
    <source>
        <dbReference type="ARBA" id="ARBA00022670"/>
    </source>
</evidence>
<keyword evidence="2" id="KW-0677">Repeat</keyword>
<keyword evidence="4" id="KW-0788">Thiol protease</keyword>
<dbReference type="Pfam" id="PF02902">
    <property type="entry name" value="Peptidase_C48"/>
    <property type="match status" value="1"/>
</dbReference>
<dbReference type="GO" id="GO:0006508">
    <property type="term" value="P:proteolysis"/>
    <property type="evidence" value="ECO:0007669"/>
    <property type="project" value="UniProtKB-KW"/>
</dbReference>
<sequence>MLINFQILITLFLILVIYFLTKERLIYYYNQYKAVFKKLTDDYQDDVANIQYIKDYFPKIFQKKNSPLLPSQTLKTEQPKFIIRHYEDFLVGYSQNLSYQIKCKDREILYGQFFNKNFKAYTGIGFSYKVSYDSNFNPKYELYEGEFKNGLKHGQGKLFGSKSENVIQEGVWQQGELKQNQNNDQNNNQQLQQNDDHSTHFTIIIKEDDKIIKSNLKRRENQRQIEQWIKFNQLISQNDIKILKSKNRWFTSSIIDSFVLYLNIQIDEQYFKIDFNQRKQALRQIFVPSYVFTQMKNNTKDINIQIFKNHFLEYKKIDYQIEKIYNRINFIVNRNNTHWFLIQLNLKNYQMIVMDSIIYKEESYNCFKDILNTIFQQQITKIVISDQCIHQNNGYDCGPYTCLHMLKLSEIQLNLETPSEIRKFLLEQLKQN</sequence>
<dbReference type="InterPro" id="IPR003409">
    <property type="entry name" value="MORN"/>
</dbReference>
<evidence type="ECO:0000259" key="6">
    <source>
        <dbReference type="PROSITE" id="PS50600"/>
    </source>
</evidence>
<dbReference type="InterPro" id="IPR044613">
    <property type="entry name" value="Nep1/2-like"/>
</dbReference>
<dbReference type="EMBL" id="CAJJDM010000057">
    <property type="protein sequence ID" value="CAD8076460.1"/>
    <property type="molecule type" value="Genomic_DNA"/>
</dbReference>
<evidence type="ECO:0000256" key="4">
    <source>
        <dbReference type="ARBA" id="ARBA00022807"/>
    </source>
</evidence>
<keyword evidence="5" id="KW-1133">Transmembrane helix</keyword>
<keyword evidence="5" id="KW-0472">Membrane</keyword>
<protein>
    <recommendedName>
        <fullName evidence="6">Ubiquitin-like protease family profile domain-containing protein</fullName>
    </recommendedName>
</protein>
<comment type="caution">
    <text evidence="7">The sequence shown here is derived from an EMBL/GenBank/DDBJ whole genome shotgun (WGS) entry which is preliminary data.</text>
</comment>
<gene>
    <name evidence="7" type="ORF">PPRIM_AZ9-3.1.T0560135</name>
</gene>
<keyword evidence="8" id="KW-1185">Reference proteome</keyword>
<dbReference type="InterPro" id="IPR003653">
    <property type="entry name" value="Peptidase_C48_C"/>
</dbReference>
<dbReference type="OMA" id="WFLIQLN"/>
<evidence type="ECO:0000313" key="8">
    <source>
        <dbReference type="Proteomes" id="UP000688137"/>
    </source>
</evidence>
<evidence type="ECO:0000313" key="7">
    <source>
        <dbReference type="EMBL" id="CAD8076460.1"/>
    </source>
</evidence>
<dbReference type="PANTHER" id="PTHR46468">
    <property type="entry name" value="SENTRIN-SPECIFIC PROTEASE 8"/>
    <property type="match status" value="1"/>
</dbReference>
<dbReference type="PANTHER" id="PTHR46468:SF1">
    <property type="entry name" value="SENTRIN-SPECIFIC PROTEASE 8"/>
    <property type="match status" value="1"/>
</dbReference>
<feature type="domain" description="Ubiquitin-like protease family profile" evidence="6">
    <location>
        <begin position="233"/>
        <end position="408"/>
    </location>
</feature>
<organism evidence="7 8">
    <name type="scientific">Paramecium primaurelia</name>
    <dbReference type="NCBI Taxonomy" id="5886"/>
    <lineage>
        <taxon>Eukaryota</taxon>
        <taxon>Sar</taxon>
        <taxon>Alveolata</taxon>
        <taxon>Ciliophora</taxon>
        <taxon>Intramacronucleata</taxon>
        <taxon>Oligohymenophorea</taxon>
        <taxon>Peniculida</taxon>
        <taxon>Parameciidae</taxon>
        <taxon>Paramecium</taxon>
    </lineage>
</organism>
<dbReference type="GO" id="GO:0019784">
    <property type="term" value="F:deNEDDylase activity"/>
    <property type="evidence" value="ECO:0007669"/>
    <property type="project" value="InterPro"/>
</dbReference>
<dbReference type="Proteomes" id="UP000688137">
    <property type="component" value="Unassembled WGS sequence"/>
</dbReference>
<keyword evidence="3" id="KW-0378">Hydrolase</keyword>
<dbReference type="GO" id="GO:0000338">
    <property type="term" value="P:protein deneddylation"/>
    <property type="evidence" value="ECO:0007669"/>
    <property type="project" value="TreeGrafter"/>
</dbReference>
<evidence type="ECO:0000256" key="2">
    <source>
        <dbReference type="ARBA" id="ARBA00022737"/>
    </source>
</evidence>
<proteinExistence type="predicted"/>
<dbReference type="PROSITE" id="PS50600">
    <property type="entry name" value="ULP_PROTEASE"/>
    <property type="match status" value="1"/>
</dbReference>
<dbReference type="AlphaFoldDB" id="A0A8S1M868"/>
<keyword evidence="1" id="KW-0645">Protease</keyword>
<evidence type="ECO:0000256" key="3">
    <source>
        <dbReference type="ARBA" id="ARBA00022801"/>
    </source>
</evidence>
<name>A0A8S1M868_PARPR</name>
<keyword evidence="5" id="KW-0812">Transmembrane</keyword>
<accession>A0A8S1M868</accession>
<dbReference type="Pfam" id="PF02493">
    <property type="entry name" value="MORN"/>
    <property type="match status" value="1"/>
</dbReference>
<dbReference type="GO" id="GO:0008234">
    <property type="term" value="F:cysteine-type peptidase activity"/>
    <property type="evidence" value="ECO:0007669"/>
    <property type="project" value="UniProtKB-KW"/>
</dbReference>
<reference evidence="7" key="1">
    <citation type="submission" date="2021-01" db="EMBL/GenBank/DDBJ databases">
        <authorList>
            <consortium name="Genoscope - CEA"/>
            <person name="William W."/>
        </authorList>
    </citation>
    <scope>NUCLEOTIDE SEQUENCE</scope>
</reference>
<evidence type="ECO:0000256" key="5">
    <source>
        <dbReference type="SAM" id="Phobius"/>
    </source>
</evidence>